<dbReference type="InterPro" id="IPR011992">
    <property type="entry name" value="EF-hand-dom_pair"/>
</dbReference>
<feature type="compositionally biased region" description="Gly residues" evidence="2">
    <location>
        <begin position="12"/>
        <end position="22"/>
    </location>
</feature>
<dbReference type="Pfam" id="PF13499">
    <property type="entry name" value="EF-hand_7"/>
    <property type="match status" value="1"/>
</dbReference>
<evidence type="ECO:0000256" key="1">
    <source>
        <dbReference type="ARBA" id="ARBA00022837"/>
    </source>
</evidence>
<dbReference type="PROSITE" id="PS00018">
    <property type="entry name" value="EF_HAND_1"/>
    <property type="match status" value="1"/>
</dbReference>
<dbReference type="InterPro" id="IPR018247">
    <property type="entry name" value="EF_Hand_1_Ca_BS"/>
</dbReference>
<feature type="domain" description="EF-hand" evidence="3">
    <location>
        <begin position="101"/>
        <end position="136"/>
    </location>
</feature>
<organism evidence="4">
    <name type="scientific">Bicosoecida sp. CB-2014</name>
    <dbReference type="NCBI Taxonomy" id="1486930"/>
    <lineage>
        <taxon>Eukaryota</taxon>
        <taxon>Sar</taxon>
        <taxon>Stramenopiles</taxon>
        <taxon>Bigyra</taxon>
        <taxon>Opalozoa</taxon>
        <taxon>Bicosoecida</taxon>
    </lineage>
</organism>
<dbReference type="SUPFAM" id="SSF47473">
    <property type="entry name" value="EF-hand"/>
    <property type="match status" value="1"/>
</dbReference>
<dbReference type="AlphaFoldDB" id="A0A7S1CIC3"/>
<proteinExistence type="predicted"/>
<sequence>MHRTAGYSSSGASGGAGGGGGMAPPRAPKALKPLAPIGGVKPPRGGKLPPLEVSKKAVSEEQMAAAKLQFDSFDSDSSGTINKAELRTLLGTLDLNFSDAMFDAYVQTAFRDADRDLSGDLDFEEFQKIYAGIIFESRKQGFSFQEWKKHKGT</sequence>
<feature type="domain" description="EF-hand" evidence="3">
    <location>
        <begin position="61"/>
        <end position="96"/>
    </location>
</feature>
<feature type="compositionally biased region" description="Low complexity" evidence="2">
    <location>
        <begin position="1"/>
        <end position="11"/>
    </location>
</feature>
<feature type="region of interest" description="Disordered" evidence="2">
    <location>
        <begin position="1"/>
        <end position="50"/>
    </location>
</feature>
<protein>
    <recommendedName>
        <fullName evidence="3">EF-hand domain-containing protein</fullName>
    </recommendedName>
</protein>
<dbReference type="EMBL" id="HBFS01019780">
    <property type="protein sequence ID" value="CAD8920033.1"/>
    <property type="molecule type" value="Transcribed_RNA"/>
</dbReference>
<dbReference type="CDD" id="cd00051">
    <property type="entry name" value="EFh"/>
    <property type="match status" value="1"/>
</dbReference>
<accession>A0A7S1CIC3</accession>
<name>A0A7S1CIC3_9STRA</name>
<dbReference type="SMART" id="SM00054">
    <property type="entry name" value="EFh"/>
    <property type="match status" value="2"/>
</dbReference>
<dbReference type="Gene3D" id="1.10.238.10">
    <property type="entry name" value="EF-hand"/>
    <property type="match status" value="1"/>
</dbReference>
<evidence type="ECO:0000256" key="2">
    <source>
        <dbReference type="SAM" id="MobiDB-lite"/>
    </source>
</evidence>
<evidence type="ECO:0000313" key="4">
    <source>
        <dbReference type="EMBL" id="CAD8920033.1"/>
    </source>
</evidence>
<dbReference type="InterPro" id="IPR002048">
    <property type="entry name" value="EF_hand_dom"/>
</dbReference>
<evidence type="ECO:0000259" key="3">
    <source>
        <dbReference type="PROSITE" id="PS50222"/>
    </source>
</evidence>
<keyword evidence="1" id="KW-0106">Calcium</keyword>
<gene>
    <name evidence="4" type="ORF">BSP0115_LOCUS13295</name>
</gene>
<dbReference type="PROSITE" id="PS50222">
    <property type="entry name" value="EF_HAND_2"/>
    <property type="match status" value="2"/>
</dbReference>
<reference evidence="4" key="1">
    <citation type="submission" date="2021-01" db="EMBL/GenBank/DDBJ databases">
        <authorList>
            <person name="Corre E."/>
            <person name="Pelletier E."/>
            <person name="Niang G."/>
            <person name="Scheremetjew M."/>
            <person name="Finn R."/>
            <person name="Kale V."/>
            <person name="Holt S."/>
            <person name="Cochrane G."/>
            <person name="Meng A."/>
            <person name="Brown T."/>
            <person name="Cohen L."/>
        </authorList>
    </citation>
    <scope>NUCLEOTIDE SEQUENCE</scope>
    <source>
        <strain evidence="4">Ms1</strain>
    </source>
</reference>
<dbReference type="GO" id="GO:0005509">
    <property type="term" value="F:calcium ion binding"/>
    <property type="evidence" value="ECO:0007669"/>
    <property type="project" value="InterPro"/>
</dbReference>